<dbReference type="InterPro" id="IPR016039">
    <property type="entry name" value="Thiolase-like"/>
</dbReference>
<dbReference type="CDD" id="cd00833">
    <property type="entry name" value="PKS"/>
    <property type="match status" value="1"/>
</dbReference>
<keyword evidence="2" id="KW-0597">Phosphoprotein</keyword>
<dbReference type="InterPro" id="IPR036291">
    <property type="entry name" value="NAD(P)-bd_dom_sf"/>
</dbReference>
<protein>
    <submittedName>
        <fullName evidence="12">Acyl transferase domain-containing protein/acyl carrier protein</fullName>
    </submittedName>
</protein>
<dbReference type="SUPFAM" id="SSF52151">
    <property type="entry name" value="FabD/lysophospholipase-like"/>
    <property type="match status" value="1"/>
</dbReference>
<dbReference type="InterPro" id="IPR011032">
    <property type="entry name" value="GroES-like_sf"/>
</dbReference>
<dbReference type="Gene3D" id="3.40.366.10">
    <property type="entry name" value="Malonyl-Coenzyme A Acyl Carrier Protein, domain 2"/>
    <property type="match status" value="1"/>
</dbReference>
<dbReference type="Pfam" id="PF21089">
    <property type="entry name" value="PKS_DH_N"/>
    <property type="match status" value="1"/>
</dbReference>
<organism evidence="12 13">
    <name type="scientific">Actinomadura algeriensis</name>
    <dbReference type="NCBI Taxonomy" id="1679523"/>
    <lineage>
        <taxon>Bacteria</taxon>
        <taxon>Bacillati</taxon>
        <taxon>Actinomycetota</taxon>
        <taxon>Actinomycetes</taxon>
        <taxon>Streptosporangiales</taxon>
        <taxon>Thermomonosporaceae</taxon>
        <taxon>Actinomadura</taxon>
    </lineage>
</organism>
<dbReference type="SMART" id="SM00822">
    <property type="entry name" value="PKS_KR"/>
    <property type="match status" value="1"/>
</dbReference>
<dbReference type="PROSITE" id="PS50075">
    <property type="entry name" value="CARRIER"/>
    <property type="match status" value="1"/>
</dbReference>
<evidence type="ECO:0000256" key="6">
    <source>
        <dbReference type="ARBA" id="ARBA00023315"/>
    </source>
</evidence>
<dbReference type="InterPro" id="IPR014030">
    <property type="entry name" value="Ketoacyl_synth_N"/>
</dbReference>
<dbReference type="Pfam" id="PF00550">
    <property type="entry name" value="PP-binding"/>
    <property type="match status" value="1"/>
</dbReference>
<dbReference type="InterPro" id="IPR013149">
    <property type="entry name" value="ADH-like_C"/>
</dbReference>
<dbReference type="PANTHER" id="PTHR43775:SF37">
    <property type="entry name" value="SI:DKEY-61P9.11"/>
    <property type="match status" value="1"/>
</dbReference>
<feature type="active site" description="Proton donor; for dehydratase activity" evidence="7">
    <location>
        <position position="1106"/>
    </location>
</feature>
<keyword evidence="4" id="KW-0521">NADP</keyword>
<dbReference type="SUPFAM" id="SSF51735">
    <property type="entry name" value="NAD(P)-binding Rossmann-fold domains"/>
    <property type="match status" value="3"/>
</dbReference>
<proteinExistence type="predicted"/>
<dbReference type="InterPro" id="IPR020807">
    <property type="entry name" value="PKS_DH"/>
</dbReference>
<dbReference type="InterPro" id="IPR020843">
    <property type="entry name" value="ER"/>
</dbReference>
<dbReference type="Pfam" id="PF16197">
    <property type="entry name" value="KAsynt_C_assoc"/>
    <property type="match status" value="1"/>
</dbReference>
<dbReference type="CDD" id="cd05195">
    <property type="entry name" value="enoyl_red"/>
    <property type="match status" value="1"/>
</dbReference>
<dbReference type="Pfam" id="PF00698">
    <property type="entry name" value="Acyl_transf_1"/>
    <property type="match status" value="1"/>
</dbReference>
<dbReference type="PROSITE" id="PS52004">
    <property type="entry name" value="KS3_2"/>
    <property type="match status" value="1"/>
</dbReference>
<comment type="caution">
    <text evidence="12">The sequence shown here is derived from an EMBL/GenBank/DDBJ whole genome shotgun (WGS) entry which is preliminary data.</text>
</comment>
<evidence type="ECO:0000256" key="8">
    <source>
        <dbReference type="SAM" id="MobiDB-lite"/>
    </source>
</evidence>
<dbReference type="Gene3D" id="3.30.70.3290">
    <property type="match status" value="1"/>
</dbReference>
<dbReference type="Gene3D" id="3.90.180.10">
    <property type="entry name" value="Medium-chain alcohol dehydrogenases, catalytic domain"/>
    <property type="match status" value="1"/>
</dbReference>
<dbReference type="Gene3D" id="3.40.47.10">
    <property type="match status" value="1"/>
</dbReference>
<feature type="domain" description="Carrier" evidence="9">
    <location>
        <begin position="2007"/>
        <end position="2085"/>
    </location>
</feature>
<evidence type="ECO:0000256" key="7">
    <source>
        <dbReference type="PROSITE-ProRule" id="PRU01363"/>
    </source>
</evidence>
<dbReference type="Pfam" id="PF14765">
    <property type="entry name" value="PS-DH"/>
    <property type="match status" value="1"/>
</dbReference>
<dbReference type="InterPro" id="IPR018201">
    <property type="entry name" value="Ketoacyl_synth_AS"/>
</dbReference>
<dbReference type="GO" id="GO:0016740">
    <property type="term" value="F:transferase activity"/>
    <property type="evidence" value="ECO:0007669"/>
    <property type="project" value="UniProtKB-KW"/>
</dbReference>
<reference evidence="12 13" key="1">
    <citation type="submission" date="2020-10" db="EMBL/GenBank/DDBJ databases">
        <title>Sequencing the genomes of 1000 actinobacteria strains.</title>
        <authorList>
            <person name="Klenk H.-P."/>
        </authorList>
    </citation>
    <scope>NUCLEOTIDE SEQUENCE [LARGE SCALE GENOMIC DNA]</scope>
    <source>
        <strain evidence="12 13">DSM 46744</strain>
    </source>
</reference>
<dbReference type="RefSeq" id="WP_192762725.1">
    <property type="nucleotide sequence ID" value="NZ_JADBDZ010000001.1"/>
</dbReference>
<name>A0ABR9K1K3_9ACTN</name>
<feature type="domain" description="Ketosynthase family 3 (KS3)" evidence="10">
    <location>
        <begin position="10"/>
        <end position="430"/>
    </location>
</feature>
<keyword evidence="13" id="KW-1185">Reference proteome</keyword>
<feature type="compositionally biased region" description="Low complexity" evidence="8">
    <location>
        <begin position="436"/>
        <end position="458"/>
    </location>
</feature>
<dbReference type="SUPFAM" id="SSF53901">
    <property type="entry name" value="Thiolase-like"/>
    <property type="match status" value="1"/>
</dbReference>
<dbReference type="PROSITE" id="PS00012">
    <property type="entry name" value="PHOSPHOPANTETHEINE"/>
    <property type="match status" value="1"/>
</dbReference>
<dbReference type="SUPFAM" id="SSF47336">
    <property type="entry name" value="ACP-like"/>
    <property type="match status" value="1"/>
</dbReference>
<dbReference type="InterPro" id="IPR032821">
    <property type="entry name" value="PKS_assoc"/>
</dbReference>
<feature type="domain" description="PKS/mFAS DH" evidence="11">
    <location>
        <begin position="911"/>
        <end position="1193"/>
    </location>
</feature>
<dbReference type="Pfam" id="PF00107">
    <property type="entry name" value="ADH_zinc_N"/>
    <property type="match status" value="1"/>
</dbReference>
<dbReference type="EMBL" id="JADBDZ010000001">
    <property type="protein sequence ID" value="MBE1536725.1"/>
    <property type="molecule type" value="Genomic_DNA"/>
</dbReference>
<dbReference type="Pfam" id="PF08240">
    <property type="entry name" value="ADH_N"/>
    <property type="match status" value="1"/>
</dbReference>
<dbReference type="Pfam" id="PF00109">
    <property type="entry name" value="ketoacyl-synt"/>
    <property type="match status" value="1"/>
</dbReference>
<dbReference type="InterPro" id="IPR020841">
    <property type="entry name" value="PKS_Beta-ketoAc_synthase_dom"/>
</dbReference>
<keyword evidence="1" id="KW-0596">Phosphopantetheine</keyword>
<dbReference type="InterPro" id="IPR014031">
    <property type="entry name" value="Ketoacyl_synth_C"/>
</dbReference>
<dbReference type="SUPFAM" id="SSF55048">
    <property type="entry name" value="Probable ACP-binding domain of malonyl-CoA ACP transacylase"/>
    <property type="match status" value="1"/>
</dbReference>
<evidence type="ECO:0000256" key="2">
    <source>
        <dbReference type="ARBA" id="ARBA00022553"/>
    </source>
</evidence>
<dbReference type="Gene3D" id="3.40.50.720">
    <property type="entry name" value="NAD(P)-binding Rossmann-like Domain"/>
    <property type="match status" value="3"/>
</dbReference>
<evidence type="ECO:0000259" key="9">
    <source>
        <dbReference type="PROSITE" id="PS50075"/>
    </source>
</evidence>
<evidence type="ECO:0000313" key="13">
    <source>
        <dbReference type="Proteomes" id="UP000627838"/>
    </source>
</evidence>
<dbReference type="InterPro" id="IPR036736">
    <property type="entry name" value="ACP-like_sf"/>
</dbReference>
<dbReference type="SMART" id="SM00823">
    <property type="entry name" value="PKS_PP"/>
    <property type="match status" value="1"/>
</dbReference>
<evidence type="ECO:0000256" key="1">
    <source>
        <dbReference type="ARBA" id="ARBA00022450"/>
    </source>
</evidence>
<feature type="region of interest" description="C-terminal hotdog fold" evidence="7">
    <location>
        <begin position="1048"/>
        <end position="1193"/>
    </location>
</feature>
<dbReference type="SMART" id="SM00825">
    <property type="entry name" value="PKS_KS"/>
    <property type="match status" value="1"/>
</dbReference>
<dbReference type="InterPro" id="IPR016035">
    <property type="entry name" value="Acyl_Trfase/lysoPLipase"/>
</dbReference>
<accession>A0ABR9K1K3</accession>
<keyword evidence="3 12" id="KW-0808">Transferase</keyword>
<dbReference type="InterPro" id="IPR050091">
    <property type="entry name" value="PKS_NRPS_Biosynth_Enz"/>
</dbReference>
<dbReference type="SUPFAM" id="SSF50129">
    <property type="entry name" value="GroES-like"/>
    <property type="match status" value="1"/>
</dbReference>
<dbReference type="InterPro" id="IPR049900">
    <property type="entry name" value="PKS_mFAS_DH"/>
</dbReference>
<dbReference type="PROSITE" id="PS52019">
    <property type="entry name" value="PKS_MFAS_DH"/>
    <property type="match status" value="1"/>
</dbReference>
<dbReference type="InterPro" id="IPR049552">
    <property type="entry name" value="PKS_DH_N"/>
</dbReference>
<evidence type="ECO:0000256" key="5">
    <source>
        <dbReference type="ARBA" id="ARBA00023268"/>
    </source>
</evidence>
<feature type="region of interest" description="N-terminal hotdog fold" evidence="7">
    <location>
        <begin position="911"/>
        <end position="1037"/>
    </location>
</feature>
<dbReference type="InterPro" id="IPR014043">
    <property type="entry name" value="Acyl_transferase_dom"/>
</dbReference>
<keyword evidence="5" id="KW-0511">Multifunctional enzyme</keyword>
<dbReference type="InterPro" id="IPR009081">
    <property type="entry name" value="PP-bd_ACP"/>
</dbReference>
<dbReference type="SMART" id="SM00829">
    <property type="entry name" value="PKS_ER"/>
    <property type="match status" value="1"/>
</dbReference>
<dbReference type="PANTHER" id="PTHR43775">
    <property type="entry name" value="FATTY ACID SYNTHASE"/>
    <property type="match status" value="1"/>
</dbReference>
<dbReference type="InterPro" id="IPR013154">
    <property type="entry name" value="ADH-like_N"/>
</dbReference>
<dbReference type="PROSITE" id="PS00606">
    <property type="entry name" value="KS3_1"/>
    <property type="match status" value="1"/>
</dbReference>
<keyword evidence="6" id="KW-0012">Acyltransferase</keyword>
<dbReference type="InterPro" id="IPR013968">
    <property type="entry name" value="PKS_KR"/>
</dbReference>
<evidence type="ECO:0000256" key="4">
    <source>
        <dbReference type="ARBA" id="ARBA00022857"/>
    </source>
</evidence>
<evidence type="ECO:0000313" key="12">
    <source>
        <dbReference type="EMBL" id="MBE1536725.1"/>
    </source>
</evidence>
<sequence>MSLNDTARAQVPVAVVGASCRAPGGVTDVEGLWRLLLDERDAVTGCDPDWRWPPHKRVVPADLADARAVHHGAFLRDIELFDPGFFGIPIKEGAGVDPQHRLLMETTWEALENAGIPPRSLAGTQTGLFIGISNTDYSRRFTLDEVDIYQGISSVHSGAPGRISYILDVNGPSIAVDAACASSLVAVHLACRSLHTGESDLAVAGGVTVQLEWAGLIGFARAGALSARGRCAAFDAGADGFVRGEGCGMVALKRLPDAVRDGDPVLGVIRGTAVNHAGRVQGITQPSRAAQQAAIAAALRTAGVAPGEVGYIEAHGTGTPVGDPIEFAALSGAYGTDGAPCALGSIKTNIGHPESAAGVLGLIKAVTAARTGLIPANLHFTKWNPAIDAAGTRFYVPTGGVDWDEASGPRRAAVSSFGVTGTNAHVIVEQPPPAPARSAPARSAPARSAPARSAPAPAGSVGPEPDRMRLFAVSAASAGGLAATGARLADHLETARPALRDVAHTLALHRSHLARRACVLAADGDGLLDGLRSLASGRREGADDPRVISGAPQRPGMPVWVFSGHGSQWAGMARPLLDRDPAFTGVIDRLEPLVADAAGFSLRAMLGSGGLSERMDVVQPLVFAVQTGLARMWRQWGVRPAAVVGHSMGEAAAAVAAGILTPEDGMRITLARSAMLQRVAGGRMVSVALPAERVEAEIAKLPGVSVAVVTAPSATVVAGTGEAVRDVVRGWRDRGVFCRQISVTVAAHSAQVDPILDDLAREVSWLAGGPPRVPFYSTSQDPRRPVAFDAAYWARNLREPVRFDLACRALLEDGHRSFVELSPHPLLLPAVEESAAALAAPVVTAPSLLRDEDARESMCRAAARLHVAGTPVDLRAVNGDGARVTLPATAFDRARFWTEETDAGRGGGRGHMWLGDRLALHDRDAEDRTRHVWSADLGTGRVAWLAQHTLRGDPVVPGAAYVELMLAATGELLDVPTGRLRLDDVRFERLLPLADSVPVHVTAVTGGQRVNVEISHRAGGTWERVAGAVVTRSETPPAGRPPLAPPHDGAEAPEGLYDAFVRIGLDTGPAFHSITAVAPGGVRRVRVPEEAVVRAGAPRVHPVLLDGCILSVAMDLVTGDEDASGEGRPWLPSRIGSVVLPDDPGVIAWTGCELRRDEDETATGRADLYADDGRWVGALEGLYFVRSPRPPAAQVLNGRLFEIVWREAPPAPEPAADAGRWIVIGEPGDDDRTAERMARAMSGGPHRVDLRVLDESGGIEDIGAGAANVVWCATGDLDGLERVDRILAILRGDGRAAPPPRLWLASTRARPVLDDDPVDPDVCALRGLLRVASFEHLDTAVGWVDADTVDDLAAEVLAGDDETEVAWRAGRRHVARIARAPLAPRPTDHAPTVEITAGEREYALLQSADGGLDGLRLAATGQDPPVPGPGQVLIRPLACTLHFRDVMIALGIYPAGEGEPPRLGSDATGVVVAVGDGVGHVRAGDRVTAIVPDGGTMASHCLARAELTLPLPPDADPAASAPLALTYGNVWHFLHDVGRLSAGETVLVHSAAGGTGLAAVAVARLLGAAVLATAGTEAKRRHLRRQGVEHVFDSRDLRFAEQVRRATGGRGVDVVLNSLSGPAMHASLSLLAPRGRFVEIGKRDLYDGTRVDLGDLRRGNTYAAVDMALTAADRPEVLRAAAERTLAEVGAGRLPPLPFESHPMDGAAAAFKRLASGDHIGRIVLTFPEPGRNLRVREPRRDVVRPGGAYVITGATKGVGLQAARRLADAGAARVVLGGRSRPGFRESETIAAVRAGGCEVELVRGDVSDSETARRLVAAAGPDLRGVLHTAVVLDDAPMTELTPDRVASVWHPKVTGAKNLHEATAGIDLDWFVIFSSLSAMIGNLGQAGYSAAGNWVDAFARWRHRQGLPTLSVNWGAWGESGRATDFAERGFETITDAEGFTALRELIRHGRVNTGMFPYQPDVMARYYPYGVQAPLLAELQTRAAGPEQDVDAATVHARPSGPARTQLIQEFVLRCLAALLGADHTSIPAHAHFTEVGLDSLMAVALTQRLNSTLNTSVTSATAWANPSAAELAAHIDRTLDPHRT</sequence>
<dbReference type="SMART" id="SM00827">
    <property type="entry name" value="PKS_AT"/>
    <property type="match status" value="1"/>
</dbReference>
<dbReference type="InterPro" id="IPR001227">
    <property type="entry name" value="Ac_transferase_dom_sf"/>
</dbReference>
<dbReference type="Gene3D" id="1.10.1200.10">
    <property type="entry name" value="ACP-like"/>
    <property type="match status" value="1"/>
</dbReference>
<evidence type="ECO:0000259" key="10">
    <source>
        <dbReference type="PROSITE" id="PS52004"/>
    </source>
</evidence>
<evidence type="ECO:0000256" key="3">
    <source>
        <dbReference type="ARBA" id="ARBA00022679"/>
    </source>
</evidence>
<dbReference type="InterPro" id="IPR006162">
    <property type="entry name" value="Ppantetheine_attach_site"/>
</dbReference>
<feature type="region of interest" description="Disordered" evidence="8">
    <location>
        <begin position="430"/>
        <end position="463"/>
    </location>
</feature>
<gene>
    <name evidence="12" type="ORF">H4W34_006558</name>
</gene>
<dbReference type="InterPro" id="IPR020806">
    <property type="entry name" value="PKS_PP-bd"/>
</dbReference>
<evidence type="ECO:0000259" key="11">
    <source>
        <dbReference type="PROSITE" id="PS52019"/>
    </source>
</evidence>
<dbReference type="Pfam" id="PF02801">
    <property type="entry name" value="Ketoacyl-synt_C"/>
    <property type="match status" value="1"/>
</dbReference>
<dbReference type="SMART" id="SM01294">
    <property type="entry name" value="PKS_PP_betabranch"/>
    <property type="match status" value="1"/>
</dbReference>
<dbReference type="InterPro" id="IPR042104">
    <property type="entry name" value="PKS_dehydratase_sf"/>
</dbReference>
<dbReference type="SMART" id="SM00826">
    <property type="entry name" value="PKS_DH"/>
    <property type="match status" value="1"/>
</dbReference>
<dbReference type="InterPro" id="IPR049551">
    <property type="entry name" value="PKS_DH_C"/>
</dbReference>
<dbReference type="Pfam" id="PF08659">
    <property type="entry name" value="KR"/>
    <property type="match status" value="1"/>
</dbReference>
<dbReference type="InterPro" id="IPR057326">
    <property type="entry name" value="KR_dom"/>
</dbReference>
<dbReference type="InterPro" id="IPR016036">
    <property type="entry name" value="Malonyl_transacylase_ACP-bd"/>
</dbReference>
<feature type="active site" description="Proton acceptor; for dehydratase activity" evidence="7">
    <location>
        <position position="948"/>
    </location>
</feature>
<dbReference type="Proteomes" id="UP000627838">
    <property type="component" value="Unassembled WGS sequence"/>
</dbReference>
<dbReference type="Gene3D" id="3.10.129.110">
    <property type="entry name" value="Polyketide synthase dehydratase"/>
    <property type="match status" value="1"/>
</dbReference>